<dbReference type="PANTHER" id="PTHR48050:SF13">
    <property type="entry name" value="STEROL 3-BETA-GLUCOSYLTRANSFERASE UGT80A2"/>
    <property type="match status" value="1"/>
</dbReference>
<dbReference type="Proteomes" id="UP001446871">
    <property type="component" value="Unassembled WGS sequence"/>
</dbReference>
<dbReference type="SUPFAM" id="SSF53756">
    <property type="entry name" value="UDP-Glycosyltransferase/glycogen phosphorylase"/>
    <property type="match status" value="1"/>
</dbReference>
<dbReference type="EMBL" id="JAQQWM010000009">
    <property type="protein sequence ID" value="KAK8047830.1"/>
    <property type="molecule type" value="Genomic_DNA"/>
</dbReference>
<keyword evidence="2" id="KW-0732">Signal</keyword>
<evidence type="ECO:0000256" key="2">
    <source>
        <dbReference type="SAM" id="SignalP"/>
    </source>
</evidence>
<keyword evidence="4" id="KW-1185">Reference proteome</keyword>
<sequence length="509" mass="55864">MAERMLTVTAVVAVLLAAVLVPIGLHFGSETEVTMDYLPGKNSTVLFVTNNQHGLSNVHLATAQSLVERHPHVQVHYASFSSWGARVARVSELARMQAPSAPEITFHEIQGQSYAEAVHARVVSRNPSTMWFRHAPGLNGYPELNQMLQDFVSPWEADAHLSLYEEVQEAIGRVDPAVVVLDGLLSPAIDATREANRRLVFVAPNSLHDHLAFEQPYGKGFWKYPCDIPFPVPWHRIPENIYLASRFIYSVYISPQWRASAALLKERGISAPTQVRDGKALYIAPHIPRGTLPLEVVRSDTLGTNSIVLESAPAAQQDSELANWLQNAPTLLINLGSAYRYSEESASIMAQAIQVVLAQTEVQVLWKLARDYEFGDEFKDPLGGYWLPIDAMAMMETGHIIASVHHGGANSYHEALAGGVPHVVVPMWVDLYNYATLAEFTGVGVYATRGTAPDWSVEGLSSAFLAVLTGPNSAGMRERARAVAERMRRDPGSHQAAKAIAELATHKSL</sequence>
<evidence type="ECO:0000313" key="3">
    <source>
        <dbReference type="EMBL" id="KAK8047830.1"/>
    </source>
</evidence>
<protein>
    <submittedName>
        <fullName evidence="3">Glycosyltransferase family 1</fullName>
    </submittedName>
</protein>
<proteinExistence type="predicted"/>
<comment type="caution">
    <text evidence="3">The sequence shown here is derived from an EMBL/GenBank/DDBJ whole genome shotgun (WGS) entry which is preliminary data.</text>
</comment>
<name>A0ABR1TME4_9PEZI</name>
<feature type="chain" id="PRO_5046189156" evidence="2">
    <location>
        <begin position="29"/>
        <end position="509"/>
    </location>
</feature>
<dbReference type="Pfam" id="PF00201">
    <property type="entry name" value="UDPGT"/>
    <property type="match status" value="1"/>
</dbReference>
<evidence type="ECO:0000313" key="4">
    <source>
        <dbReference type="Proteomes" id="UP001446871"/>
    </source>
</evidence>
<dbReference type="InterPro" id="IPR050426">
    <property type="entry name" value="Glycosyltransferase_28"/>
</dbReference>
<accession>A0ABR1TME4</accession>
<dbReference type="PANTHER" id="PTHR48050">
    <property type="entry name" value="STEROL 3-BETA-GLUCOSYLTRANSFERASE"/>
    <property type="match status" value="1"/>
</dbReference>
<dbReference type="InterPro" id="IPR002213">
    <property type="entry name" value="UDP_glucos_trans"/>
</dbReference>
<dbReference type="Gene3D" id="3.40.50.2000">
    <property type="entry name" value="Glycogen Phosphorylase B"/>
    <property type="match status" value="2"/>
</dbReference>
<feature type="signal peptide" evidence="2">
    <location>
        <begin position="1"/>
        <end position="28"/>
    </location>
</feature>
<gene>
    <name evidence="3" type="ORF">PG996_015894</name>
</gene>
<dbReference type="CDD" id="cd03784">
    <property type="entry name" value="GT1_Gtf-like"/>
    <property type="match status" value="1"/>
</dbReference>
<organism evidence="3 4">
    <name type="scientific">Apiospora saccharicola</name>
    <dbReference type="NCBI Taxonomy" id="335842"/>
    <lineage>
        <taxon>Eukaryota</taxon>
        <taxon>Fungi</taxon>
        <taxon>Dikarya</taxon>
        <taxon>Ascomycota</taxon>
        <taxon>Pezizomycotina</taxon>
        <taxon>Sordariomycetes</taxon>
        <taxon>Xylariomycetidae</taxon>
        <taxon>Amphisphaeriales</taxon>
        <taxon>Apiosporaceae</taxon>
        <taxon>Apiospora</taxon>
    </lineage>
</organism>
<evidence type="ECO:0000256" key="1">
    <source>
        <dbReference type="ARBA" id="ARBA00022679"/>
    </source>
</evidence>
<keyword evidence="1" id="KW-0808">Transferase</keyword>
<reference evidence="3 4" key="1">
    <citation type="submission" date="2023-01" db="EMBL/GenBank/DDBJ databases">
        <title>Analysis of 21 Apiospora genomes using comparative genomics revels a genus with tremendous synthesis potential of carbohydrate active enzymes and secondary metabolites.</title>
        <authorList>
            <person name="Sorensen T."/>
        </authorList>
    </citation>
    <scope>NUCLEOTIDE SEQUENCE [LARGE SCALE GENOMIC DNA]</scope>
    <source>
        <strain evidence="3 4">CBS 83171</strain>
    </source>
</reference>